<evidence type="ECO:0000256" key="1">
    <source>
        <dbReference type="ARBA" id="ARBA00022734"/>
    </source>
</evidence>
<dbReference type="SMART" id="SM00034">
    <property type="entry name" value="CLECT"/>
    <property type="match status" value="1"/>
</dbReference>
<reference evidence="6 7" key="1">
    <citation type="submission" date="2024-01" db="EMBL/GenBank/DDBJ databases">
        <authorList>
            <person name="Alioto T."/>
            <person name="Alioto T."/>
            <person name="Gomez Garrido J."/>
        </authorList>
    </citation>
    <scope>NUCLEOTIDE SEQUENCE [LARGE SCALE GENOMIC DNA]</scope>
</reference>
<proteinExistence type="predicted"/>
<dbReference type="InterPro" id="IPR001304">
    <property type="entry name" value="C-type_lectin-like"/>
</dbReference>
<dbReference type="EMBL" id="CAWUFR010000280">
    <property type="protein sequence ID" value="CAK6974993.1"/>
    <property type="molecule type" value="Genomic_DNA"/>
</dbReference>
<keyword evidence="7" id="KW-1185">Reference proteome</keyword>
<dbReference type="PANTHER" id="PTHR46746">
    <property type="entry name" value="KILLER CELL LECTIN-LIKE RECEPTOR SUBFAMILY F MEMBER 2"/>
    <property type="match status" value="1"/>
</dbReference>
<feature type="coiled-coil region" evidence="3">
    <location>
        <begin position="85"/>
        <end position="214"/>
    </location>
</feature>
<dbReference type="InterPro" id="IPR051379">
    <property type="entry name" value="C-type_Lectin_Receptor_IMM"/>
</dbReference>
<feature type="non-terminal residue" evidence="6">
    <location>
        <position position="316"/>
    </location>
</feature>
<keyword evidence="2" id="KW-1015">Disulfide bond</keyword>
<dbReference type="PROSITE" id="PS50041">
    <property type="entry name" value="C_TYPE_LECTIN_2"/>
    <property type="match status" value="1"/>
</dbReference>
<dbReference type="Proteomes" id="UP001314229">
    <property type="component" value="Unassembled WGS sequence"/>
</dbReference>
<dbReference type="SUPFAM" id="SSF56436">
    <property type="entry name" value="C-type lectin-like"/>
    <property type="match status" value="1"/>
</dbReference>
<dbReference type="AlphaFoldDB" id="A0AAV1PTE1"/>
<name>A0AAV1PTE1_SCOSC</name>
<dbReference type="Gene3D" id="3.10.100.10">
    <property type="entry name" value="Mannose-Binding Protein A, subunit A"/>
    <property type="match status" value="1"/>
</dbReference>
<gene>
    <name evidence="6" type="ORF">FSCOSCO3_A007434</name>
</gene>
<feature type="transmembrane region" description="Helical" evidence="4">
    <location>
        <begin position="62"/>
        <end position="85"/>
    </location>
</feature>
<evidence type="ECO:0000313" key="7">
    <source>
        <dbReference type="Proteomes" id="UP001314229"/>
    </source>
</evidence>
<keyword evidence="3" id="KW-0175">Coiled coil</keyword>
<keyword evidence="4" id="KW-0812">Transmembrane</keyword>
<dbReference type="Pfam" id="PF00059">
    <property type="entry name" value="Lectin_C"/>
    <property type="match status" value="1"/>
</dbReference>
<accession>A0AAV1PTE1</accession>
<sequence length="316" mass="35632">MAEEINYASVVFKNKTNSRREAQKEEEIVYDEVKVPQKKAEQAAEGLLAEQKATNKCCNYQVMACCLGIFCVILLSGTIVITSVISVNNNKLTAENQQLENLTKEYNVSEMKIKKLTAENQQLNTTNQQLGTNLTDLNNTLSSENERLRRAKDNQTVIIGNLTKKYNVSEIKIKKLTAENQQLNTTNQQLNTQNDNLKEQIRNINNNVTVAQQIIDAYCPIKDGNRQCKPCPDGWLHNRSSCYAINDPDTAGQTTWEEAQENCRGKNSDLAVIVNVDEKKFISDNSWKSSGDKGYWIGLRAEAGKWKWIDGSDLAE</sequence>
<feature type="domain" description="C-type lectin" evidence="5">
    <location>
        <begin position="238"/>
        <end position="316"/>
    </location>
</feature>
<comment type="caution">
    <text evidence="6">The sequence shown here is derived from an EMBL/GenBank/DDBJ whole genome shotgun (WGS) entry which is preliminary data.</text>
</comment>
<evidence type="ECO:0000259" key="5">
    <source>
        <dbReference type="PROSITE" id="PS50041"/>
    </source>
</evidence>
<keyword evidence="1" id="KW-0430">Lectin</keyword>
<dbReference type="PANTHER" id="PTHR46746:SF9">
    <property type="entry name" value="CD209 ANTIGEN-LIKE PROTEIN C-LIKE"/>
    <property type="match status" value="1"/>
</dbReference>
<dbReference type="InterPro" id="IPR016187">
    <property type="entry name" value="CTDL_fold"/>
</dbReference>
<keyword evidence="4" id="KW-1133">Transmembrane helix</keyword>
<dbReference type="Gene3D" id="1.10.287.1490">
    <property type="match status" value="1"/>
</dbReference>
<protein>
    <submittedName>
        <fullName evidence="6">C-type lectin domain family 4 member G-like</fullName>
    </submittedName>
</protein>
<evidence type="ECO:0000256" key="4">
    <source>
        <dbReference type="SAM" id="Phobius"/>
    </source>
</evidence>
<organism evidence="6 7">
    <name type="scientific">Scomber scombrus</name>
    <name type="common">Atlantic mackerel</name>
    <name type="synonym">Scomber vernalis</name>
    <dbReference type="NCBI Taxonomy" id="13677"/>
    <lineage>
        <taxon>Eukaryota</taxon>
        <taxon>Metazoa</taxon>
        <taxon>Chordata</taxon>
        <taxon>Craniata</taxon>
        <taxon>Vertebrata</taxon>
        <taxon>Euteleostomi</taxon>
        <taxon>Actinopterygii</taxon>
        <taxon>Neopterygii</taxon>
        <taxon>Teleostei</taxon>
        <taxon>Neoteleostei</taxon>
        <taxon>Acanthomorphata</taxon>
        <taxon>Pelagiaria</taxon>
        <taxon>Scombriformes</taxon>
        <taxon>Scombridae</taxon>
        <taxon>Scomber</taxon>
    </lineage>
</organism>
<keyword evidence="4" id="KW-0472">Membrane</keyword>
<evidence type="ECO:0000256" key="3">
    <source>
        <dbReference type="SAM" id="Coils"/>
    </source>
</evidence>
<evidence type="ECO:0000313" key="6">
    <source>
        <dbReference type="EMBL" id="CAK6974993.1"/>
    </source>
</evidence>
<dbReference type="InterPro" id="IPR016186">
    <property type="entry name" value="C-type_lectin-like/link_sf"/>
</dbReference>
<evidence type="ECO:0000256" key="2">
    <source>
        <dbReference type="ARBA" id="ARBA00023157"/>
    </source>
</evidence>
<dbReference type="GO" id="GO:0030246">
    <property type="term" value="F:carbohydrate binding"/>
    <property type="evidence" value="ECO:0007669"/>
    <property type="project" value="UniProtKB-KW"/>
</dbReference>